<keyword evidence="17" id="KW-1185">Reference proteome</keyword>
<evidence type="ECO:0000256" key="4">
    <source>
        <dbReference type="ARBA" id="ARBA00007937"/>
    </source>
</evidence>
<dbReference type="InterPro" id="IPR022284">
    <property type="entry name" value="GPAT/DHAPAT"/>
</dbReference>
<dbReference type="Pfam" id="PF01553">
    <property type="entry name" value="Acyltransferase"/>
    <property type="match status" value="1"/>
</dbReference>
<dbReference type="NCBIfam" id="TIGR03703">
    <property type="entry name" value="plsB"/>
    <property type="match status" value="1"/>
</dbReference>
<evidence type="ECO:0000256" key="10">
    <source>
        <dbReference type="ARBA" id="ARBA00023209"/>
    </source>
</evidence>
<evidence type="ECO:0000256" key="13">
    <source>
        <dbReference type="ARBA" id="ARBA00048427"/>
    </source>
</evidence>
<proteinExistence type="inferred from homology"/>
<dbReference type="OrthoDB" id="335193at2"/>
<dbReference type="PIRSF" id="PIRSF500064">
    <property type="entry name" value="GPAT"/>
    <property type="match status" value="1"/>
</dbReference>
<evidence type="ECO:0000256" key="11">
    <source>
        <dbReference type="ARBA" id="ARBA00023264"/>
    </source>
</evidence>
<evidence type="ECO:0000256" key="12">
    <source>
        <dbReference type="ARBA" id="ARBA00023315"/>
    </source>
</evidence>
<evidence type="ECO:0000259" key="15">
    <source>
        <dbReference type="SMART" id="SM00563"/>
    </source>
</evidence>
<dbReference type="InterPro" id="IPR045520">
    <property type="entry name" value="GPAT/DHAPAT_C"/>
</dbReference>
<reference evidence="16 17" key="1">
    <citation type="submission" date="2017-03" db="EMBL/GenBank/DDBJ databases">
        <authorList>
            <person name="Afonso C.L."/>
            <person name="Miller P.J."/>
            <person name="Scott M.A."/>
            <person name="Spackman E."/>
            <person name="Goraichik I."/>
            <person name="Dimitrov K.M."/>
            <person name="Suarez D.L."/>
            <person name="Swayne D.E."/>
        </authorList>
    </citation>
    <scope>NUCLEOTIDE SEQUENCE [LARGE SCALE GENOMIC DNA]</scope>
    <source>
        <strain evidence="16">SB41UT1</strain>
    </source>
</reference>
<feature type="short sequence motif" description="HXXXXD motif" evidence="14">
    <location>
        <begin position="310"/>
        <end position="315"/>
    </location>
</feature>
<evidence type="ECO:0000256" key="8">
    <source>
        <dbReference type="ARBA" id="ARBA00022679"/>
    </source>
</evidence>
<dbReference type="SUPFAM" id="SSF69593">
    <property type="entry name" value="Glycerol-3-phosphate (1)-acyltransferase"/>
    <property type="match status" value="1"/>
</dbReference>
<feature type="domain" description="Phospholipid/glycerol acyltransferase" evidence="15">
    <location>
        <begin position="305"/>
        <end position="432"/>
    </location>
</feature>
<dbReference type="SMART" id="SM00563">
    <property type="entry name" value="PlsC"/>
    <property type="match status" value="1"/>
</dbReference>
<dbReference type="HAMAP" id="MF_00393">
    <property type="entry name" value="Glyc3P_acyltrans"/>
    <property type="match status" value="1"/>
</dbReference>
<keyword evidence="12 14" id="KW-0012">Acyltransferase</keyword>
<comment type="domain">
    <text evidence="14">The HXXXXD motif is essential for acyltransferase activity and may constitute the binding site for the phosphate moiety of the glycerol-3-phosphate.</text>
</comment>
<keyword evidence="7 14" id="KW-1003">Cell membrane</keyword>
<evidence type="ECO:0000256" key="2">
    <source>
        <dbReference type="ARBA" id="ARBA00004765"/>
    </source>
</evidence>
<evidence type="ECO:0000256" key="7">
    <source>
        <dbReference type="ARBA" id="ARBA00022475"/>
    </source>
</evidence>
<dbReference type="NCBIfam" id="NF003441">
    <property type="entry name" value="PRK04974.1"/>
    <property type="match status" value="1"/>
</dbReference>
<keyword evidence="14" id="KW-0444">Lipid biosynthesis</keyword>
<evidence type="ECO:0000256" key="14">
    <source>
        <dbReference type="HAMAP-Rule" id="MF_00393"/>
    </source>
</evidence>
<dbReference type="InterPro" id="IPR002123">
    <property type="entry name" value="Plipid/glycerol_acylTrfase"/>
</dbReference>
<dbReference type="Proteomes" id="UP000196573">
    <property type="component" value="Unassembled WGS sequence"/>
</dbReference>
<evidence type="ECO:0000256" key="3">
    <source>
        <dbReference type="ARBA" id="ARBA00005189"/>
    </source>
</evidence>
<comment type="catalytic activity">
    <reaction evidence="13 14">
        <text>sn-glycerol 3-phosphate + an acyl-CoA = a 1-acyl-sn-glycero-3-phosphate + CoA</text>
        <dbReference type="Rhea" id="RHEA:15325"/>
        <dbReference type="ChEBI" id="CHEBI:57287"/>
        <dbReference type="ChEBI" id="CHEBI:57597"/>
        <dbReference type="ChEBI" id="CHEBI:57970"/>
        <dbReference type="ChEBI" id="CHEBI:58342"/>
        <dbReference type="EC" id="2.3.1.15"/>
    </reaction>
</comment>
<gene>
    <name evidence="14 16" type="primary">plsB</name>
    <name evidence="16" type="ORF">EHSB41UT_04304</name>
</gene>
<dbReference type="GO" id="GO:0016024">
    <property type="term" value="P:CDP-diacylglycerol biosynthetic process"/>
    <property type="evidence" value="ECO:0007669"/>
    <property type="project" value="UniProtKB-UniRule"/>
</dbReference>
<keyword evidence="10 14" id="KW-0594">Phospholipid biosynthesis</keyword>
<dbReference type="UniPathway" id="UPA00557">
    <property type="reaction ID" value="UER00612"/>
</dbReference>
<comment type="similarity">
    <text evidence="4 14">Belongs to the GPAT/DAPAT family.</text>
</comment>
<evidence type="ECO:0000313" key="16">
    <source>
        <dbReference type="EMBL" id="SMA50493.1"/>
    </source>
</evidence>
<organism evidence="16 17">
    <name type="scientific">Parendozoicomonas haliclonae</name>
    <dbReference type="NCBI Taxonomy" id="1960125"/>
    <lineage>
        <taxon>Bacteria</taxon>
        <taxon>Pseudomonadati</taxon>
        <taxon>Pseudomonadota</taxon>
        <taxon>Gammaproteobacteria</taxon>
        <taxon>Oceanospirillales</taxon>
        <taxon>Endozoicomonadaceae</taxon>
        <taxon>Parendozoicomonas</taxon>
    </lineage>
</organism>
<dbReference type="GO" id="GO:0004366">
    <property type="term" value="F:glycerol-3-phosphate O-acyltransferase activity"/>
    <property type="evidence" value="ECO:0007669"/>
    <property type="project" value="UniProtKB-UniRule"/>
</dbReference>
<comment type="subcellular location">
    <subcellularLocation>
        <location evidence="1 14">Cell membrane</location>
        <topology evidence="1 14">Peripheral membrane protein</topology>
        <orientation evidence="1 14">Cytoplasmic side</orientation>
    </subcellularLocation>
</comment>
<keyword evidence="11 14" id="KW-1208">Phospholipid metabolism</keyword>
<sequence>MDNSFSISRYLFNLLQRLMFLWVRTSVQGNLPEPADADAQKPVIYVLRSRSLSDLLVLDRECRKAGLPRPYAPLKGEGIDEPHAYFFLSKPEGLILQRERVYNAPRLQRLARSVEEFKDSDVQIVPVSIFWGRRPDKEQSAFKLLFAWNYNVGSHFRKLLAVLFHGRQTLVHFNAPLSLRELVDEGQDEERTLRKIHRILRVHFRQLHTSVNGPDLSHRRTLVDGLIESEVIQRAIQKEMTEHNISQEKAYLRARKYANEIVSDYSHPVVRFMDILLTWFWNKIYSGVEVNHIEPVRELAKNHEIVYLPCHRSHIDYLLLSYLLYYHGLQIPHIAAGINLNMPLVGSILRRGGAFFIRRSFKGNPLYSTVFHEYLHTLFTRGFPTEFFIEGGRSRTGRTLKPKTGMLSIMLRSYLRSNSKPLALVPVYIGYEKVLEAATYMGELRGKEKKKESPLDIFRTLAALKENFGHAHVNFGKPVLLNDFLNEHQPDWKQQTYDQEFRPEWLWSVTDSLGTEIASQINTAAAINSVNMLAMALLNTPRQAMGDEELAKLLDDINGLMAKVPYSDYVTPCTLSGKEMIKEVESLNMVVRQSDSLGDIISTDERNSVLMTYYRNNILHLLAIPSFICRLFSNTYVLKRSEIQDDCARFYPYMKAELFLRWDSLSLSAEVDHWLQALTEAGLLILIQDGDEDCFRRPDSSSTAFITLTVVSRAIQQTLERYFVVISLLLRNGSGQIDADEMEKQSQDMSQRLSILHGLNAPEFFDKNLFRQFIEELKVQKILDIDEDGHLTFDNEQIAAMAEDSRRLLPSEERHSIRQVTWNKTSKN</sequence>
<keyword evidence="14" id="KW-0443">Lipid metabolism</keyword>
<dbReference type="PIRSF" id="PIRSF000437">
    <property type="entry name" value="GPAT_DHAPAT"/>
    <property type="match status" value="1"/>
</dbReference>
<dbReference type="Pfam" id="PF19277">
    <property type="entry name" value="GPAT_C"/>
    <property type="match status" value="1"/>
</dbReference>
<comment type="pathway">
    <text evidence="2 14">Phospholipid metabolism; CDP-diacylglycerol biosynthesis; CDP-diacylglycerol from sn-glycerol 3-phosphate: step 1/3.</text>
</comment>
<keyword evidence="8 14" id="KW-0808">Transferase</keyword>
<dbReference type="GO" id="GO:0006631">
    <property type="term" value="P:fatty acid metabolic process"/>
    <property type="evidence" value="ECO:0007669"/>
    <property type="project" value="TreeGrafter"/>
</dbReference>
<comment type="pathway">
    <text evidence="3">Lipid metabolism.</text>
</comment>
<keyword evidence="9 14" id="KW-0472">Membrane</keyword>
<dbReference type="AlphaFoldDB" id="A0A1X7AQR3"/>
<evidence type="ECO:0000256" key="1">
    <source>
        <dbReference type="ARBA" id="ARBA00004413"/>
    </source>
</evidence>
<accession>A0A1X7AQR3</accession>
<dbReference type="EC" id="2.3.1.15" evidence="5 14"/>
<evidence type="ECO:0000256" key="9">
    <source>
        <dbReference type="ARBA" id="ARBA00023136"/>
    </source>
</evidence>
<dbReference type="PANTHER" id="PTHR12563:SF17">
    <property type="entry name" value="DIHYDROXYACETONE PHOSPHATE ACYLTRANSFERASE"/>
    <property type="match status" value="1"/>
</dbReference>
<evidence type="ECO:0000256" key="5">
    <source>
        <dbReference type="ARBA" id="ARBA00013113"/>
    </source>
</evidence>
<evidence type="ECO:0000256" key="6">
    <source>
        <dbReference type="ARBA" id="ARBA00013432"/>
    </source>
</evidence>
<dbReference type="CDD" id="cd07993">
    <property type="entry name" value="LPLAT_DHAPAT-like"/>
    <property type="match status" value="1"/>
</dbReference>
<dbReference type="RefSeq" id="WP_087112935.1">
    <property type="nucleotide sequence ID" value="NZ_CBCSCN010000016.1"/>
</dbReference>
<dbReference type="EMBL" id="FWPT01000013">
    <property type="protein sequence ID" value="SMA50493.1"/>
    <property type="molecule type" value="Genomic_DNA"/>
</dbReference>
<dbReference type="InterPro" id="IPR041728">
    <property type="entry name" value="GPAT/DHAPAT_LPLAT"/>
</dbReference>
<dbReference type="PANTHER" id="PTHR12563">
    <property type="entry name" value="GLYCEROL-3-PHOSPHATE ACYLTRANSFERASE"/>
    <property type="match status" value="1"/>
</dbReference>
<protein>
    <recommendedName>
        <fullName evidence="6 14">Glycerol-3-phosphate acyltransferase</fullName>
        <shortName evidence="14">GPAT</shortName>
        <ecNumber evidence="5 14">2.3.1.15</ecNumber>
    </recommendedName>
</protein>
<dbReference type="InterPro" id="IPR028354">
    <property type="entry name" value="GPAT_PlsB"/>
</dbReference>
<evidence type="ECO:0000313" key="17">
    <source>
        <dbReference type="Proteomes" id="UP000196573"/>
    </source>
</evidence>
<dbReference type="GO" id="GO:0005886">
    <property type="term" value="C:plasma membrane"/>
    <property type="evidence" value="ECO:0007669"/>
    <property type="project" value="UniProtKB-SubCell"/>
</dbReference>
<name>A0A1X7AQR3_9GAMM</name>